<dbReference type="PANTHER" id="PTHR14136">
    <property type="entry name" value="BTB_POZ DOMAIN-CONTAINING PROTEIN KCTD9"/>
    <property type="match status" value="1"/>
</dbReference>
<organism evidence="1 2">
    <name type="scientific">Zhenhengia yiwuensis</name>
    <dbReference type="NCBI Taxonomy" id="2763666"/>
    <lineage>
        <taxon>Bacteria</taxon>
        <taxon>Bacillati</taxon>
        <taxon>Bacillota</taxon>
        <taxon>Clostridia</taxon>
        <taxon>Lachnospirales</taxon>
        <taxon>Lachnospiraceae</taxon>
        <taxon>Zhenhengia</taxon>
    </lineage>
</organism>
<comment type="caution">
    <text evidence="1">The sequence shown here is derived from an EMBL/GenBank/DDBJ whole genome shotgun (WGS) entry which is preliminary data.</text>
</comment>
<protein>
    <submittedName>
        <fullName evidence="1">Pentapeptide repeat-containing protein</fullName>
    </submittedName>
</protein>
<name>A0A926ELZ5_9FIRM</name>
<dbReference type="Pfam" id="PF13576">
    <property type="entry name" value="Pentapeptide_3"/>
    <property type="match status" value="1"/>
</dbReference>
<dbReference type="Proteomes" id="UP000655830">
    <property type="component" value="Unassembled WGS sequence"/>
</dbReference>
<dbReference type="PANTHER" id="PTHR14136:SF17">
    <property type="entry name" value="BTB_POZ DOMAIN-CONTAINING PROTEIN KCTD9"/>
    <property type="match status" value="1"/>
</dbReference>
<sequence>MELNFKSTQKLNKNFMYNNLTRSNCFAVDFGGSNFDFTSLRGAHFKSCNFFGCSFKSAEFVGTNCKKSKFKNAKFEGTLFEGVNLNGADFRGATFKNVIFVGTDLNVANNLDLNAEGITIYEAMPELEMSSELEEALKLAMENQYVKASRVLDTKDGGIHTVNVMRLLEIFDEKALIRGFKIMTPRLDKDFCTLSYIIKTLTTYKEAGLL</sequence>
<gene>
    <name evidence="1" type="ORF">H8718_15480</name>
</gene>
<proteinExistence type="predicted"/>
<accession>A0A926ELZ5</accession>
<dbReference type="Gene3D" id="2.160.20.80">
    <property type="entry name" value="E3 ubiquitin-protein ligase SopA"/>
    <property type="match status" value="1"/>
</dbReference>
<reference evidence="1" key="1">
    <citation type="submission" date="2020-08" db="EMBL/GenBank/DDBJ databases">
        <title>Genome public.</title>
        <authorList>
            <person name="Liu C."/>
            <person name="Sun Q."/>
        </authorList>
    </citation>
    <scope>NUCLEOTIDE SEQUENCE</scope>
    <source>
        <strain evidence="1">NSJ-12</strain>
    </source>
</reference>
<dbReference type="Pfam" id="PF00805">
    <property type="entry name" value="Pentapeptide"/>
    <property type="match status" value="1"/>
</dbReference>
<dbReference type="AlphaFoldDB" id="A0A926ELZ5"/>
<evidence type="ECO:0000313" key="2">
    <source>
        <dbReference type="Proteomes" id="UP000655830"/>
    </source>
</evidence>
<dbReference type="EMBL" id="JACRSY010000031">
    <property type="protein sequence ID" value="MBC8580920.1"/>
    <property type="molecule type" value="Genomic_DNA"/>
</dbReference>
<dbReference type="InterPro" id="IPR001646">
    <property type="entry name" value="5peptide_repeat"/>
</dbReference>
<dbReference type="RefSeq" id="WP_177668717.1">
    <property type="nucleotide sequence ID" value="NZ_JACRSY010000031.1"/>
</dbReference>
<dbReference type="SUPFAM" id="SSF141571">
    <property type="entry name" value="Pentapeptide repeat-like"/>
    <property type="match status" value="1"/>
</dbReference>
<dbReference type="InterPro" id="IPR051082">
    <property type="entry name" value="Pentapeptide-BTB/POZ_domain"/>
</dbReference>
<evidence type="ECO:0000313" key="1">
    <source>
        <dbReference type="EMBL" id="MBC8580920.1"/>
    </source>
</evidence>
<keyword evidence="2" id="KW-1185">Reference proteome</keyword>